<comment type="caution">
    <text evidence="3">The sequence shown here is derived from an EMBL/GenBank/DDBJ whole genome shotgun (WGS) entry which is preliminary data.</text>
</comment>
<dbReference type="Pfam" id="PF18106">
    <property type="entry name" value="Rol_Rep_N"/>
    <property type="match status" value="1"/>
</dbReference>
<dbReference type="InterPro" id="IPR003491">
    <property type="entry name" value="REP-like_C"/>
</dbReference>
<proteinExistence type="predicted"/>
<feature type="domain" description="Rolling Circle replication initiation protein N-terminal" evidence="2">
    <location>
        <begin position="16"/>
        <end position="95"/>
    </location>
</feature>
<evidence type="ECO:0000259" key="1">
    <source>
        <dbReference type="Pfam" id="PF02486"/>
    </source>
</evidence>
<keyword evidence="4" id="KW-1185">Reference proteome</keyword>
<feature type="domain" description="Replication initiation protein-like C-terminal" evidence="1">
    <location>
        <begin position="106"/>
        <end position="258"/>
    </location>
</feature>
<protein>
    <submittedName>
        <fullName evidence="3">Putative DNA relaxase NicK</fullName>
    </submittedName>
</protein>
<organism evidence="3 4">
    <name type="scientific">Geomonas limicola</name>
    <dbReference type="NCBI Taxonomy" id="2740186"/>
    <lineage>
        <taxon>Bacteria</taxon>
        <taxon>Pseudomonadati</taxon>
        <taxon>Thermodesulfobacteriota</taxon>
        <taxon>Desulfuromonadia</taxon>
        <taxon>Geobacterales</taxon>
        <taxon>Geobacteraceae</taxon>
        <taxon>Geomonas</taxon>
    </lineage>
</organism>
<name>A0A6V8N5B2_9BACT</name>
<dbReference type="Proteomes" id="UP000587586">
    <property type="component" value="Unassembled WGS sequence"/>
</dbReference>
<dbReference type="EMBL" id="BLXZ01000002">
    <property type="protein sequence ID" value="GFO67631.1"/>
    <property type="molecule type" value="Genomic_DNA"/>
</dbReference>
<accession>A0A6V8N5B2</accession>
<dbReference type="InterPro" id="IPR040819">
    <property type="entry name" value="Rol_Rep_N"/>
</dbReference>
<sequence length="312" mass="35258">MRHRSRGITGVSTTGHIDYMSFTLPDDAYLECEVEHLFGIPFTKFIEASSGRSGYRKRYEYGNIDVLTDGGSSGMGHNITLKGAACHRYQRCLRDIVEHVFAIDGHFTRCDLAIDDFHGLLDMEVIGEAITGGLVTANFKKVREYNERERTTGMLTGRGAYFGSRKSEVFIRIYDKALEQRVDQHWVRVELELKGSRANAAMKLVLTKEIGTVARGILNSRLSFREKSKDGNRSRWPVSGWWKSFIASVEKLQLVADSREGVSQESRLVSFFQNAATFAELVDNCGPWVILLMYDNGKRKLERRGGVNPWAA</sequence>
<dbReference type="AlphaFoldDB" id="A0A6V8N5B2"/>
<evidence type="ECO:0000313" key="3">
    <source>
        <dbReference type="EMBL" id="GFO67631.1"/>
    </source>
</evidence>
<gene>
    <name evidence="3" type="primary">nicK</name>
    <name evidence="3" type="ORF">GMLC_12100</name>
</gene>
<dbReference type="Pfam" id="PF02486">
    <property type="entry name" value="Rep_trans"/>
    <property type="match status" value="1"/>
</dbReference>
<evidence type="ECO:0000259" key="2">
    <source>
        <dbReference type="Pfam" id="PF18106"/>
    </source>
</evidence>
<reference evidence="4" key="1">
    <citation type="submission" date="2020-06" db="EMBL/GenBank/DDBJ databases">
        <title>Draft genomic sequecing of Geomonas sp. Red745.</title>
        <authorList>
            <person name="Itoh H."/>
            <person name="Xu Z.X."/>
            <person name="Ushijima N."/>
            <person name="Masuda Y."/>
            <person name="Shiratori Y."/>
            <person name="Senoo K."/>
        </authorList>
    </citation>
    <scope>NUCLEOTIDE SEQUENCE [LARGE SCALE GENOMIC DNA]</scope>
    <source>
        <strain evidence="4">Red745</strain>
    </source>
</reference>
<evidence type="ECO:0000313" key="4">
    <source>
        <dbReference type="Proteomes" id="UP000587586"/>
    </source>
</evidence>